<evidence type="ECO:0000313" key="8">
    <source>
        <dbReference type="EMBL" id="KAK1629265.1"/>
    </source>
</evidence>
<feature type="region of interest" description="Disordered" evidence="6">
    <location>
        <begin position="231"/>
        <end position="252"/>
    </location>
</feature>
<evidence type="ECO:0000313" key="9">
    <source>
        <dbReference type="Proteomes" id="UP001231189"/>
    </source>
</evidence>
<name>A0AAD8VYZ0_LOLMU</name>
<protein>
    <recommendedName>
        <fullName evidence="7">WRKY domain-containing protein</fullName>
    </recommendedName>
</protein>
<dbReference type="InterPro" id="IPR003657">
    <property type="entry name" value="WRKY_dom"/>
</dbReference>
<dbReference type="GO" id="GO:0043565">
    <property type="term" value="F:sequence-specific DNA binding"/>
    <property type="evidence" value="ECO:0007669"/>
    <property type="project" value="InterPro"/>
</dbReference>
<feature type="region of interest" description="Disordered" evidence="6">
    <location>
        <begin position="40"/>
        <end position="118"/>
    </location>
</feature>
<sequence length="330" mass="35169">MQLSRGAVGGGHGCGPPDGTQLRCRERELVAQLHELLFPSTAPSPAGGGASWSSSSSADLSVEHCGSPVKAPALCGRRRGRGSKRVREGGPQEEQKQCRGSSAATKAARGRRKKEETTTTTIVTTVPDFDGYQWKKYGQKKIEAAQYPRSYYRCTNSADQACPAKRTVQRNDDSEGDSGSPKYTVVYISEHSCKLTEAAAAPVILETAVRTKTPAAPDTAAVFSTNSSAYSTGTQSPASSDGTWSGGTVSEANPMLRERNDCSSLFDVDGDCWKWDPSPTAPVAALLQDMDFAGPIMSPVHVAAADGSWINDLFLNESPFVLNSCQLFGY</sequence>
<dbReference type="InterPro" id="IPR036576">
    <property type="entry name" value="WRKY_dom_sf"/>
</dbReference>
<dbReference type="GO" id="GO:0005634">
    <property type="term" value="C:nucleus"/>
    <property type="evidence" value="ECO:0007669"/>
    <property type="project" value="UniProtKB-SubCell"/>
</dbReference>
<dbReference type="PROSITE" id="PS50811">
    <property type="entry name" value="WRKY"/>
    <property type="match status" value="1"/>
</dbReference>
<keyword evidence="9" id="KW-1185">Reference proteome</keyword>
<feature type="domain" description="WRKY" evidence="7">
    <location>
        <begin position="130"/>
        <end position="171"/>
    </location>
</feature>
<dbReference type="Gene3D" id="2.20.25.80">
    <property type="entry name" value="WRKY domain"/>
    <property type="match status" value="1"/>
</dbReference>
<comment type="caution">
    <text evidence="8">The sequence shown here is derived from an EMBL/GenBank/DDBJ whole genome shotgun (WGS) entry which is preliminary data.</text>
</comment>
<evidence type="ECO:0000256" key="4">
    <source>
        <dbReference type="ARBA" id="ARBA00023163"/>
    </source>
</evidence>
<keyword evidence="4" id="KW-0804">Transcription</keyword>
<feature type="compositionally biased region" description="Low complexity" evidence="6">
    <location>
        <begin position="40"/>
        <end position="58"/>
    </location>
</feature>
<dbReference type="Pfam" id="PF03106">
    <property type="entry name" value="WRKY"/>
    <property type="match status" value="1"/>
</dbReference>
<keyword evidence="5" id="KW-0539">Nucleus</keyword>
<dbReference type="InterPro" id="IPR044810">
    <property type="entry name" value="WRKY_plant"/>
</dbReference>
<feature type="compositionally biased region" description="Basic and acidic residues" evidence="6">
    <location>
        <begin position="85"/>
        <end position="97"/>
    </location>
</feature>
<keyword evidence="3" id="KW-0238">DNA-binding</keyword>
<evidence type="ECO:0000256" key="2">
    <source>
        <dbReference type="ARBA" id="ARBA00023015"/>
    </source>
</evidence>
<evidence type="ECO:0000256" key="6">
    <source>
        <dbReference type="SAM" id="MobiDB-lite"/>
    </source>
</evidence>
<reference evidence="8" key="1">
    <citation type="submission" date="2023-07" db="EMBL/GenBank/DDBJ databases">
        <title>A chromosome-level genome assembly of Lolium multiflorum.</title>
        <authorList>
            <person name="Chen Y."/>
            <person name="Copetti D."/>
            <person name="Kolliker R."/>
            <person name="Studer B."/>
        </authorList>
    </citation>
    <scope>NUCLEOTIDE SEQUENCE</scope>
    <source>
        <strain evidence="8">02402/16</strain>
        <tissue evidence="8">Leaf</tissue>
    </source>
</reference>
<accession>A0AAD8VYZ0</accession>
<proteinExistence type="predicted"/>
<feature type="compositionally biased region" description="Gly residues" evidence="6">
    <location>
        <begin position="7"/>
        <end position="16"/>
    </location>
</feature>
<dbReference type="Proteomes" id="UP001231189">
    <property type="component" value="Unassembled WGS sequence"/>
</dbReference>
<organism evidence="8 9">
    <name type="scientific">Lolium multiflorum</name>
    <name type="common">Italian ryegrass</name>
    <name type="synonym">Lolium perenne subsp. multiflorum</name>
    <dbReference type="NCBI Taxonomy" id="4521"/>
    <lineage>
        <taxon>Eukaryota</taxon>
        <taxon>Viridiplantae</taxon>
        <taxon>Streptophyta</taxon>
        <taxon>Embryophyta</taxon>
        <taxon>Tracheophyta</taxon>
        <taxon>Spermatophyta</taxon>
        <taxon>Magnoliopsida</taxon>
        <taxon>Liliopsida</taxon>
        <taxon>Poales</taxon>
        <taxon>Poaceae</taxon>
        <taxon>BOP clade</taxon>
        <taxon>Pooideae</taxon>
        <taxon>Poodae</taxon>
        <taxon>Poeae</taxon>
        <taxon>Poeae Chloroplast Group 2 (Poeae type)</taxon>
        <taxon>Loliodinae</taxon>
        <taxon>Loliinae</taxon>
        <taxon>Lolium</taxon>
    </lineage>
</organism>
<evidence type="ECO:0000256" key="5">
    <source>
        <dbReference type="ARBA" id="ARBA00023242"/>
    </source>
</evidence>
<dbReference type="SMART" id="SM00774">
    <property type="entry name" value="WRKY"/>
    <property type="match status" value="1"/>
</dbReference>
<comment type="subcellular location">
    <subcellularLocation>
        <location evidence="1">Nucleus</location>
    </subcellularLocation>
</comment>
<evidence type="ECO:0000256" key="1">
    <source>
        <dbReference type="ARBA" id="ARBA00004123"/>
    </source>
</evidence>
<keyword evidence="2" id="KW-0805">Transcription regulation</keyword>
<evidence type="ECO:0000256" key="3">
    <source>
        <dbReference type="ARBA" id="ARBA00023125"/>
    </source>
</evidence>
<feature type="compositionally biased region" description="Polar residues" evidence="6">
    <location>
        <begin position="231"/>
        <end position="251"/>
    </location>
</feature>
<feature type="region of interest" description="Disordered" evidence="6">
    <location>
        <begin position="1"/>
        <end position="21"/>
    </location>
</feature>
<dbReference type="EMBL" id="JAUUTY010000005">
    <property type="protein sequence ID" value="KAK1629265.1"/>
    <property type="molecule type" value="Genomic_DNA"/>
</dbReference>
<evidence type="ECO:0000259" key="7">
    <source>
        <dbReference type="PROSITE" id="PS50811"/>
    </source>
</evidence>
<dbReference type="SUPFAM" id="SSF118290">
    <property type="entry name" value="WRKY DNA-binding domain"/>
    <property type="match status" value="1"/>
</dbReference>
<dbReference type="AlphaFoldDB" id="A0AAD8VYZ0"/>
<dbReference type="PANTHER" id="PTHR31282">
    <property type="entry name" value="WRKY TRANSCRIPTION FACTOR 21-RELATED"/>
    <property type="match status" value="1"/>
</dbReference>
<gene>
    <name evidence="8" type="ORF">QYE76_003580</name>
</gene>
<dbReference type="GO" id="GO:0003700">
    <property type="term" value="F:DNA-binding transcription factor activity"/>
    <property type="evidence" value="ECO:0007669"/>
    <property type="project" value="InterPro"/>
</dbReference>